<feature type="transmembrane region" description="Helical" evidence="9">
    <location>
        <begin position="229"/>
        <end position="250"/>
    </location>
</feature>
<feature type="transmembrane region" description="Helical" evidence="9">
    <location>
        <begin position="441"/>
        <end position="459"/>
    </location>
</feature>
<evidence type="ECO:0000256" key="8">
    <source>
        <dbReference type="SAM" id="MobiDB-lite"/>
    </source>
</evidence>
<dbReference type="AlphaFoldDB" id="A0AAD2CUY6"/>
<evidence type="ECO:0000256" key="2">
    <source>
        <dbReference type="ARBA" id="ARBA00022448"/>
    </source>
</evidence>
<comment type="similarity">
    <text evidence="7">Belongs to the amino acid-polyamine-organocation (APC) superfamily. Polyamine:cation symporter (PHS) (TC 2.A.3.12) family.</text>
</comment>
<evidence type="ECO:0008006" key="12">
    <source>
        <dbReference type="Google" id="ProtNLM"/>
    </source>
</evidence>
<dbReference type="PANTHER" id="PTHR45826">
    <property type="entry name" value="POLYAMINE TRANSPORTER PUT1"/>
    <property type="match status" value="1"/>
</dbReference>
<feature type="transmembrane region" description="Helical" evidence="9">
    <location>
        <begin position="359"/>
        <end position="379"/>
    </location>
</feature>
<comment type="caution">
    <text evidence="10">The sequence shown here is derived from an EMBL/GenBank/DDBJ whole genome shotgun (WGS) entry which is preliminary data.</text>
</comment>
<evidence type="ECO:0000313" key="11">
    <source>
        <dbReference type="Proteomes" id="UP001295423"/>
    </source>
</evidence>
<evidence type="ECO:0000256" key="4">
    <source>
        <dbReference type="ARBA" id="ARBA00022692"/>
    </source>
</evidence>
<gene>
    <name evidence="10" type="ORF">CYCCA115_LOCUS10049</name>
</gene>
<comment type="subcellular location">
    <subcellularLocation>
        <location evidence="1">Cell membrane</location>
        <topology evidence="1">Multi-pass membrane protein</topology>
    </subcellularLocation>
</comment>
<sequence length="551" mass="60114">MPAFHRLATHEPPPSSRTSYDATTEAASHDVTNDHLPSMEIDQRSNDSTGDVPVLVDTPILVDLGSHRDHSTKHLGVLTLTILVFYNVSGGPFGAEAAVRAGGNRMALLGFLLGPLVWSIQEALLTAELGTTFPEAGAGVAWVEEAFGPKAGWFCGYLGWIAGATDNAIYPVLFLDYLQEMLGQSSDASAESDATAAEERPIKRFLLLSFASAVLGYINWRGLDVVGKLSVYIAVIAMSPFVIMTIVGSFKVDHERWLEWPPPSTEQDGSDSTIFQSIQWAPLLNNLFWNLNSFDAAGSFAGEIEPSKFHRGMLWGTLLVALCYFLPLLVAIGASPPTSERRPGDWEDGYLTIVNAEVVGPWLGTWTVMAAGISNIALFQAELSADAFQLMGMADRGHAPRIFGRKSQHGTPTYGIVLGLIVILLMDFVSNLDQLIEMLNFNYAVALLMEYAAFFQLRIKHPDLERPFRIPFGIVGCFFFFLPSLLATLLILSLAGKATYIMFASIVAVGIVMLSLWQKDEDPHQYDPNLPVSDPETDVMTNAETTGLASD</sequence>
<keyword evidence="11" id="KW-1185">Reference proteome</keyword>
<feature type="transmembrane region" description="Helical" evidence="9">
    <location>
        <begin position="471"/>
        <end position="492"/>
    </location>
</feature>
<dbReference type="Proteomes" id="UP001295423">
    <property type="component" value="Unassembled WGS sequence"/>
</dbReference>
<keyword evidence="6 9" id="KW-0472">Membrane</keyword>
<feature type="transmembrane region" description="Helical" evidence="9">
    <location>
        <begin position="498"/>
        <end position="517"/>
    </location>
</feature>
<evidence type="ECO:0000256" key="6">
    <source>
        <dbReference type="ARBA" id="ARBA00023136"/>
    </source>
</evidence>
<dbReference type="PIRSF" id="PIRSF006060">
    <property type="entry name" value="AA_transporter"/>
    <property type="match status" value="1"/>
</dbReference>
<reference evidence="10" key="1">
    <citation type="submission" date="2023-08" db="EMBL/GenBank/DDBJ databases">
        <authorList>
            <person name="Audoor S."/>
            <person name="Bilcke G."/>
        </authorList>
    </citation>
    <scope>NUCLEOTIDE SEQUENCE</scope>
</reference>
<dbReference type="Gene3D" id="1.20.1740.10">
    <property type="entry name" value="Amino acid/polyamine transporter I"/>
    <property type="match status" value="1"/>
</dbReference>
<feature type="region of interest" description="Disordered" evidence="8">
    <location>
        <begin position="1"/>
        <end position="50"/>
    </location>
</feature>
<evidence type="ECO:0000256" key="9">
    <source>
        <dbReference type="SAM" id="Phobius"/>
    </source>
</evidence>
<evidence type="ECO:0000256" key="3">
    <source>
        <dbReference type="ARBA" id="ARBA00022475"/>
    </source>
</evidence>
<keyword evidence="4 9" id="KW-0812">Transmembrane</keyword>
<dbReference type="GO" id="GO:0005886">
    <property type="term" value="C:plasma membrane"/>
    <property type="evidence" value="ECO:0007669"/>
    <property type="project" value="UniProtKB-SubCell"/>
</dbReference>
<keyword evidence="2" id="KW-0813">Transport</keyword>
<protein>
    <recommendedName>
        <fullName evidence="12">Amino acid transporter</fullName>
    </recommendedName>
</protein>
<dbReference type="PANTHER" id="PTHR45826:SF2">
    <property type="entry name" value="AMINO ACID TRANSPORTER"/>
    <property type="match status" value="1"/>
</dbReference>
<dbReference type="InterPro" id="IPR002293">
    <property type="entry name" value="AA/rel_permease1"/>
</dbReference>
<dbReference type="GO" id="GO:0015203">
    <property type="term" value="F:polyamine transmembrane transporter activity"/>
    <property type="evidence" value="ECO:0007669"/>
    <property type="project" value="UniProtKB-ARBA"/>
</dbReference>
<dbReference type="Pfam" id="PF13520">
    <property type="entry name" value="AA_permease_2"/>
    <property type="match status" value="1"/>
</dbReference>
<keyword evidence="5 9" id="KW-1133">Transmembrane helix</keyword>
<proteinExistence type="inferred from homology"/>
<evidence type="ECO:0000256" key="7">
    <source>
        <dbReference type="ARBA" id="ARBA00024041"/>
    </source>
</evidence>
<feature type="compositionally biased region" description="Polar residues" evidence="8">
    <location>
        <begin position="16"/>
        <end position="26"/>
    </location>
</feature>
<dbReference type="InterPro" id="IPR044566">
    <property type="entry name" value="RMV1-like"/>
</dbReference>
<feature type="transmembrane region" description="Helical" evidence="9">
    <location>
        <begin position="411"/>
        <end position="429"/>
    </location>
</feature>
<organism evidence="10 11">
    <name type="scientific">Cylindrotheca closterium</name>
    <dbReference type="NCBI Taxonomy" id="2856"/>
    <lineage>
        <taxon>Eukaryota</taxon>
        <taxon>Sar</taxon>
        <taxon>Stramenopiles</taxon>
        <taxon>Ochrophyta</taxon>
        <taxon>Bacillariophyta</taxon>
        <taxon>Bacillariophyceae</taxon>
        <taxon>Bacillariophycidae</taxon>
        <taxon>Bacillariales</taxon>
        <taxon>Bacillariaceae</taxon>
        <taxon>Cylindrotheca</taxon>
    </lineage>
</organism>
<name>A0AAD2CUY6_9STRA</name>
<evidence type="ECO:0000313" key="10">
    <source>
        <dbReference type="EMBL" id="CAJ1945907.1"/>
    </source>
</evidence>
<evidence type="ECO:0000256" key="5">
    <source>
        <dbReference type="ARBA" id="ARBA00022989"/>
    </source>
</evidence>
<accession>A0AAD2CUY6</accession>
<dbReference type="EMBL" id="CAKOGP040001557">
    <property type="protein sequence ID" value="CAJ1945907.1"/>
    <property type="molecule type" value="Genomic_DNA"/>
</dbReference>
<feature type="transmembrane region" description="Helical" evidence="9">
    <location>
        <begin position="313"/>
        <end position="334"/>
    </location>
</feature>
<keyword evidence="3" id="KW-1003">Cell membrane</keyword>
<evidence type="ECO:0000256" key="1">
    <source>
        <dbReference type="ARBA" id="ARBA00004651"/>
    </source>
</evidence>